<keyword evidence="2" id="KW-0812">Transmembrane</keyword>
<dbReference type="NCBIfam" id="NF047832">
    <property type="entry name" value="caspase_w_EACC1"/>
    <property type="match status" value="1"/>
</dbReference>
<keyword evidence="5" id="KW-1185">Reference proteome</keyword>
<evidence type="ECO:0000313" key="5">
    <source>
        <dbReference type="Proteomes" id="UP000619079"/>
    </source>
</evidence>
<proteinExistence type="predicted"/>
<feature type="compositionally biased region" description="Pro residues" evidence="1">
    <location>
        <begin position="335"/>
        <end position="350"/>
    </location>
</feature>
<reference evidence="4" key="1">
    <citation type="submission" date="2020-12" db="EMBL/GenBank/DDBJ databases">
        <title>Sedimentitalea sp. nov., isolated from sand in Incheon.</title>
        <authorList>
            <person name="Kim W."/>
        </authorList>
    </citation>
    <scope>NUCLEOTIDE SEQUENCE</scope>
    <source>
        <strain evidence="4">CAU 1593</strain>
    </source>
</reference>
<dbReference type="InterPro" id="IPR052039">
    <property type="entry name" value="Caspase-related_regulators"/>
</dbReference>
<keyword evidence="2" id="KW-0472">Membrane</keyword>
<dbReference type="Pfam" id="PF00656">
    <property type="entry name" value="Peptidase_C14"/>
    <property type="match status" value="1"/>
</dbReference>
<dbReference type="GO" id="GO:0004197">
    <property type="term" value="F:cysteine-type endopeptidase activity"/>
    <property type="evidence" value="ECO:0007669"/>
    <property type="project" value="InterPro"/>
</dbReference>
<dbReference type="EMBL" id="JAELVR010000005">
    <property type="protein sequence ID" value="MBJ6371728.1"/>
    <property type="molecule type" value="Genomic_DNA"/>
</dbReference>
<sequence length="497" mass="53847">MSERRYALLIGNQTYPAPSDFTPLNCPHADVDAMLDVLRDPERGAFHEVEVLKDAGRAETVKAITTALGRKDRDDLLLIYFSGHGLTDDHGDLYLAANDSEKQQPQATAIDARQLSIMMGRADAGKTVLILDCCHAGAFPTGFKSSDGLQATADSYARGGGCYVLMACDEFELARDGDEGELSLLTRHLVEGLRGAADINTDGRITVNELSDYLDRTLAAGDLQTFKQGGRNQQGEVLLSSSGLDAFADMLEKAEEQVIEWSKKGSVSRSVRAEVLTFISDGPNPNDSERAGLLGALKGVADGRLRPGDFTELWLRANTGVSTIAEAPVDSQPPSAEPSPPPGLTDPSPSPGLAEPAATWHDTPPPAAPEDPQTEYFYHESYDDSLLSPPFIATAATMLGLTLLLWLVAPWIFWGLGWPDRHPPADAGGMFMGLVFVMALVLSICWVLMFENQRSNGVQVLKLCLRTIGLWMFVSLSYEVFDPTGMLPYLDAWLDAP</sequence>
<feature type="transmembrane region" description="Helical" evidence="2">
    <location>
        <begin position="428"/>
        <end position="451"/>
    </location>
</feature>
<dbReference type="PROSITE" id="PS00018">
    <property type="entry name" value="EF_HAND_1"/>
    <property type="match status" value="1"/>
</dbReference>
<dbReference type="PANTHER" id="PTHR22576">
    <property type="entry name" value="MUCOSA ASSOCIATED LYMPHOID TISSUE LYMPHOMA TRANSLOCATION PROTEIN 1/PARACASPASE"/>
    <property type="match status" value="1"/>
</dbReference>
<name>A0A8J7LR94_9RHOB</name>
<dbReference type="InterPro" id="IPR018247">
    <property type="entry name" value="EF_Hand_1_Ca_BS"/>
</dbReference>
<evidence type="ECO:0000256" key="1">
    <source>
        <dbReference type="SAM" id="MobiDB-lite"/>
    </source>
</evidence>
<evidence type="ECO:0000259" key="3">
    <source>
        <dbReference type="Pfam" id="PF00656"/>
    </source>
</evidence>
<accession>A0A8J7LR94</accession>
<feature type="region of interest" description="Disordered" evidence="1">
    <location>
        <begin position="325"/>
        <end position="373"/>
    </location>
</feature>
<dbReference type="Proteomes" id="UP000619079">
    <property type="component" value="Unassembled WGS sequence"/>
</dbReference>
<dbReference type="GO" id="GO:0006508">
    <property type="term" value="P:proteolysis"/>
    <property type="evidence" value="ECO:0007669"/>
    <property type="project" value="InterPro"/>
</dbReference>
<dbReference type="AlphaFoldDB" id="A0A8J7LR94"/>
<feature type="transmembrane region" description="Helical" evidence="2">
    <location>
        <begin position="463"/>
        <end position="481"/>
    </location>
</feature>
<feature type="domain" description="Peptidase C14 caspase" evidence="3">
    <location>
        <begin position="4"/>
        <end position="218"/>
    </location>
</feature>
<dbReference type="InterPro" id="IPR029030">
    <property type="entry name" value="Caspase-like_dom_sf"/>
</dbReference>
<dbReference type="PANTHER" id="PTHR22576:SF37">
    <property type="entry name" value="MUCOSA-ASSOCIATED LYMPHOID TISSUE LYMPHOMA TRANSLOCATION PROTEIN 1"/>
    <property type="match status" value="1"/>
</dbReference>
<dbReference type="RefSeq" id="WP_199024576.1">
    <property type="nucleotide sequence ID" value="NZ_JAELVR010000005.1"/>
</dbReference>
<protein>
    <submittedName>
        <fullName evidence="4">Caspase family protein</fullName>
    </submittedName>
</protein>
<organism evidence="4 5">
    <name type="scientific">Sedimentitalea arenosa</name>
    <dbReference type="NCBI Taxonomy" id="2798803"/>
    <lineage>
        <taxon>Bacteria</taxon>
        <taxon>Pseudomonadati</taxon>
        <taxon>Pseudomonadota</taxon>
        <taxon>Alphaproteobacteria</taxon>
        <taxon>Rhodobacterales</taxon>
        <taxon>Paracoccaceae</taxon>
        <taxon>Sedimentitalea</taxon>
    </lineage>
</organism>
<dbReference type="SUPFAM" id="SSF52129">
    <property type="entry name" value="Caspase-like"/>
    <property type="match status" value="1"/>
</dbReference>
<feature type="transmembrane region" description="Helical" evidence="2">
    <location>
        <begin position="391"/>
        <end position="416"/>
    </location>
</feature>
<evidence type="ECO:0000256" key="2">
    <source>
        <dbReference type="SAM" id="Phobius"/>
    </source>
</evidence>
<dbReference type="Gene3D" id="3.40.50.1460">
    <property type="match status" value="1"/>
</dbReference>
<dbReference type="InterPro" id="IPR011600">
    <property type="entry name" value="Pept_C14_caspase"/>
</dbReference>
<comment type="caution">
    <text evidence="4">The sequence shown here is derived from an EMBL/GenBank/DDBJ whole genome shotgun (WGS) entry which is preliminary data.</text>
</comment>
<evidence type="ECO:0000313" key="4">
    <source>
        <dbReference type="EMBL" id="MBJ6371728.1"/>
    </source>
</evidence>
<keyword evidence="2" id="KW-1133">Transmembrane helix</keyword>
<gene>
    <name evidence="4" type="ORF">JF290_09330</name>
</gene>